<accession>A0A512NNA7</accession>
<reference evidence="3 4" key="1">
    <citation type="submission" date="2019-07" db="EMBL/GenBank/DDBJ databases">
        <title>Whole genome shotgun sequence of Reyranella soli NBRC 108950.</title>
        <authorList>
            <person name="Hosoyama A."/>
            <person name="Uohara A."/>
            <person name="Ohji S."/>
            <person name="Ichikawa N."/>
        </authorList>
    </citation>
    <scope>NUCLEOTIDE SEQUENCE [LARGE SCALE GENOMIC DNA]</scope>
    <source>
        <strain evidence="3 4">NBRC 108950</strain>
    </source>
</reference>
<keyword evidence="4" id="KW-1185">Reference proteome</keyword>
<feature type="compositionally biased region" description="Basic and acidic residues" evidence="1">
    <location>
        <begin position="422"/>
        <end position="450"/>
    </location>
</feature>
<evidence type="ECO:0000313" key="3">
    <source>
        <dbReference type="EMBL" id="GEP60431.1"/>
    </source>
</evidence>
<evidence type="ECO:0000256" key="1">
    <source>
        <dbReference type="SAM" id="MobiDB-lite"/>
    </source>
</evidence>
<dbReference type="AlphaFoldDB" id="A0A512NNA7"/>
<feature type="compositionally biased region" description="Basic and acidic residues" evidence="1">
    <location>
        <begin position="472"/>
        <end position="495"/>
    </location>
</feature>
<organism evidence="3 4">
    <name type="scientific">Reyranella soli</name>
    <dbReference type="NCBI Taxonomy" id="1230389"/>
    <lineage>
        <taxon>Bacteria</taxon>
        <taxon>Pseudomonadati</taxon>
        <taxon>Pseudomonadota</taxon>
        <taxon>Alphaproteobacteria</taxon>
        <taxon>Hyphomicrobiales</taxon>
        <taxon>Reyranellaceae</taxon>
        <taxon>Reyranella</taxon>
    </lineage>
</organism>
<feature type="domain" description="MobA/VirD2-like nuclease" evidence="2">
    <location>
        <begin position="26"/>
        <end position="148"/>
    </location>
</feature>
<feature type="compositionally biased region" description="Basic and acidic residues" evidence="1">
    <location>
        <begin position="525"/>
        <end position="535"/>
    </location>
</feature>
<feature type="region of interest" description="Disordered" evidence="1">
    <location>
        <begin position="422"/>
        <end position="574"/>
    </location>
</feature>
<dbReference type="InterPro" id="IPR005094">
    <property type="entry name" value="Endonuclease_MobA/VirD2"/>
</dbReference>
<gene>
    <name evidence="3" type="ORF">RSO01_75970</name>
</gene>
<dbReference type="EMBL" id="BKAJ01000164">
    <property type="protein sequence ID" value="GEP60431.1"/>
    <property type="molecule type" value="Genomic_DNA"/>
</dbReference>
<dbReference type="Pfam" id="PF03432">
    <property type="entry name" value="Relaxase"/>
    <property type="match status" value="1"/>
</dbReference>
<comment type="caution">
    <text evidence="3">The sequence shown here is derived from an EMBL/GenBank/DDBJ whole genome shotgun (WGS) entry which is preliminary data.</text>
</comment>
<dbReference type="OrthoDB" id="1826980at2"/>
<dbReference type="RefSeq" id="WP_147155780.1">
    <property type="nucleotide sequence ID" value="NZ_BKAJ01000164.1"/>
</dbReference>
<evidence type="ECO:0000259" key="2">
    <source>
        <dbReference type="Pfam" id="PF03432"/>
    </source>
</evidence>
<evidence type="ECO:0000313" key="4">
    <source>
        <dbReference type="Proteomes" id="UP000321058"/>
    </source>
</evidence>
<sequence>MIPKASQRGGGQDLATHLLNGFDNEYVEVAEVSGAVASDLHGAFAEWEAVATGLTKCRKYLYSLSVNPDLGQGQLSRDQYRDYIDRVEKKLGLEGQRRAVVFHIKEGREHAHVVWSRIDYQTEKAVHIAFDREKLMMVTREFARDHGLKLPEGYDRDGTDERKKGGKSLYETRQEKETGLSKEACMQMVTHAWQSSDSPRAFVQALEQMGYVLATGKRPYVLIDMYGGMNALPKLIDDKQVRTKDIRAFLEKDYPADSLPTVDEARAIVAAHRQAREAFAKAQDDGRKLDALTAKQDLRRSGAEKAHAALLDGQKRERGTLAAAQLQERAALRQGYLEESRRIKADRQAHKATGLAAFLGRVTGVSLIIRKLQRYRDRQRFTAFRERQTVVASLQKEAAHSLRERHRLQAVDSERGLKALKAIESRERQSLETKRLREQRMHERSGHEHMPALTLELKPKGRGASVRKAKNRYQDSLREREERQARVPEEARETSTDLQQEMLAALASTAPGAKTVDLQDAFTRAAEETEGKEERGESEEGSVARKPVSRVSKPSERGRARGRGRKDEDFDRER</sequence>
<protein>
    <recommendedName>
        <fullName evidence="2">MobA/VirD2-like nuclease domain-containing protein</fullName>
    </recommendedName>
</protein>
<proteinExistence type="predicted"/>
<dbReference type="Proteomes" id="UP000321058">
    <property type="component" value="Unassembled WGS sequence"/>
</dbReference>
<feature type="compositionally biased region" description="Basic and acidic residues" evidence="1">
    <location>
        <begin position="553"/>
        <end position="574"/>
    </location>
</feature>
<name>A0A512NNA7_9HYPH</name>